<reference evidence="3" key="1">
    <citation type="journal article" date="2014" name="Microb. Cell Fact.">
        <title>Exploiting Issatchenkia orientalis SD108 for succinic acid production.</title>
        <authorList>
            <person name="Xiao H."/>
            <person name="Shao Z."/>
            <person name="Jiang Y."/>
            <person name="Dole S."/>
            <person name="Zhao H."/>
        </authorList>
    </citation>
    <scope>NUCLEOTIDE SEQUENCE [LARGE SCALE GENOMIC DNA]</scope>
    <source>
        <strain evidence="3">SD108</strain>
    </source>
</reference>
<comment type="caution">
    <text evidence="2">The sequence shown here is derived from an EMBL/GenBank/DDBJ whole genome shotgun (WGS) entry which is preliminary data.</text>
</comment>
<dbReference type="HOGENOM" id="CLU_013985_42_1_1"/>
<dbReference type="eggNOG" id="ENOG502QRFX">
    <property type="taxonomic scope" value="Eukaryota"/>
</dbReference>
<dbReference type="PROSITE" id="PS51186">
    <property type="entry name" value="GNAT"/>
    <property type="match status" value="1"/>
</dbReference>
<dbReference type="InterPro" id="IPR000182">
    <property type="entry name" value="GNAT_dom"/>
</dbReference>
<dbReference type="InterPro" id="IPR052742">
    <property type="entry name" value="Mito_N-acetyltransferase"/>
</dbReference>
<gene>
    <name evidence="2" type="ORF">JL09_g1461</name>
</gene>
<dbReference type="EMBL" id="JQFK01000009">
    <property type="protein sequence ID" value="KGK39432.1"/>
    <property type="molecule type" value="Genomic_DNA"/>
</dbReference>
<evidence type="ECO:0000313" key="2">
    <source>
        <dbReference type="EMBL" id="KGK39432.1"/>
    </source>
</evidence>
<name>A0A099P5G2_PICKU</name>
<organism evidence="2 3">
    <name type="scientific">Pichia kudriavzevii</name>
    <name type="common">Yeast</name>
    <name type="synonym">Issatchenkia orientalis</name>
    <dbReference type="NCBI Taxonomy" id="4909"/>
    <lineage>
        <taxon>Eukaryota</taxon>
        <taxon>Fungi</taxon>
        <taxon>Dikarya</taxon>
        <taxon>Ascomycota</taxon>
        <taxon>Saccharomycotina</taxon>
        <taxon>Pichiomycetes</taxon>
        <taxon>Pichiales</taxon>
        <taxon>Pichiaceae</taxon>
        <taxon>Pichia</taxon>
    </lineage>
</organism>
<dbReference type="Proteomes" id="UP000029867">
    <property type="component" value="Unassembled WGS sequence"/>
</dbReference>
<protein>
    <recommendedName>
        <fullName evidence="1">N-acetyltransferase domain-containing protein</fullName>
    </recommendedName>
</protein>
<dbReference type="GO" id="GO:0016747">
    <property type="term" value="F:acyltransferase activity, transferring groups other than amino-acyl groups"/>
    <property type="evidence" value="ECO:0007669"/>
    <property type="project" value="InterPro"/>
</dbReference>
<dbReference type="Gene3D" id="3.40.630.30">
    <property type="match status" value="1"/>
</dbReference>
<sequence>MSIETVHTTINTTPITEVRIVPYYSHKDIPPELVDSIFNLLNEIIIDGDTYPFENPLNRREFLDYYCPNFIAVMVDSQNSLVGCFYIKPNYPGRSSHICNGGFLVSKRYRGLGIGKILGKQYVDWAPKLGYKSSVFNLVYETNLASRRIWEGLGFKVIGRIPQCGRLKGKDNLVDAIMYGKDFIEK</sequence>
<evidence type="ECO:0000259" key="1">
    <source>
        <dbReference type="PROSITE" id="PS51186"/>
    </source>
</evidence>
<dbReference type="InterPro" id="IPR016181">
    <property type="entry name" value="Acyl_CoA_acyltransferase"/>
</dbReference>
<evidence type="ECO:0000313" key="3">
    <source>
        <dbReference type="Proteomes" id="UP000029867"/>
    </source>
</evidence>
<dbReference type="CDD" id="cd04301">
    <property type="entry name" value="NAT_SF"/>
    <property type="match status" value="1"/>
</dbReference>
<dbReference type="GO" id="GO:0005634">
    <property type="term" value="C:nucleus"/>
    <property type="evidence" value="ECO:0007669"/>
    <property type="project" value="TreeGrafter"/>
</dbReference>
<dbReference type="VEuPathDB" id="FungiDB:C5L36_0B09520"/>
<accession>A0A099P5G2</accession>
<proteinExistence type="predicted"/>
<dbReference type="SUPFAM" id="SSF55729">
    <property type="entry name" value="Acyl-CoA N-acyltransferases (Nat)"/>
    <property type="match status" value="1"/>
</dbReference>
<dbReference type="AlphaFoldDB" id="A0A099P5G2"/>
<dbReference type="PANTHER" id="PTHR43138:SF1">
    <property type="entry name" value="N-ACETYLTRANSFERASE ACA1"/>
    <property type="match status" value="1"/>
</dbReference>
<dbReference type="Pfam" id="PF00583">
    <property type="entry name" value="Acetyltransf_1"/>
    <property type="match status" value="1"/>
</dbReference>
<feature type="domain" description="N-acetyltransferase" evidence="1">
    <location>
        <begin position="24"/>
        <end position="184"/>
    </location>
</feature>
<dbReference type="PANTHER" id="PTHR43138">
    <property type="entry name" value="ACETYLTRANSFERASE, GNAT FAMILY"/>
    <property type="match status" value="1"/>
</dbReference>